<name>A0A2Z2MKE8_9EURY</name>
<evidence type="ECO:0000313" key="2">
    <source>
        <dbReference type="Proteomes" id="UP000250125"/>
    </source>
</evidence>
<dbReference type="Proteomes" id="UP000250125">
    <property type="component" value="Chromosome"/>
</dbReference>
<sequence>MKEIFNESGVFVKYEEKKVRLENGHELTHRSEEPTELWWKLKEAVKGKKVRIVVYELEE</sequence>
<dbReference type="GeneID" id="33317826"/>
<dbReference type="KEGG" id="tsl:A3L11_06270"/>
<proteinExistence type="predicted"/>
<gene>
    <name evidence="1" type="ORF">A3L11_06270</name>
</gene>
<dbReference type="OrthoDB" id="85036at2157"/>
<keyword evidence="2" id="KW-1185">Reference proteome</keyword>
<organism evidence="1 2">
    <name type="scientific">Thermococcus siculi</name>
    <dbReference type="NCBI Taxonomy" id="72803"/>
    <lineage>
        <taxon>Archaea</taxon>
        <taxon>Methanobacteriati</taxon>
        <taxon>Methanobacteriota</taxon>
        <taxon>Thermococci</taxon>
        <taxon>Thermococcales</taxon>
        <taxon>Thermococcaceae</taxon>
        <taxon>Thermococcus</taxon>
    </lineage>
</organism>
<evidence type="ECO:0000313" key="1">
    <source>
        <dbReference type="EMBL" id="ASJ08849.1"/>
    </source>
</evidence>
<accession>A0A2Z2MKE8</accession>
<dbReference type="AlphaFoldDB" id="A0A2Z2MKE8"/>
<dbReference type="RefSeq" id="WP_088856085.1">
    <property type="nucleotide sequence ID" value="NZ_CP015103.1"/>
</dbReference>
<reference evidence="1 2" key="1">
    <citation type="submission" date="2016-04" db="EMBL/GenBank/DDBJ databases">
        <title>Complete genome sequence of Thermococcus siculi type strain RG-20.</title>
        <authorList>
            <person name="Oger P.M."/>
        </authorList>
    </citation>
    <scope>NUCLEOTIDE SEQUENCE [LARGE SCALE GENOMIC DNA]</scope>
    <source>
        <strain evidence="1 2">RG-20</strain>
    </source>
</reference>
<dbReference type="EMBL" id="CP015103">
    <property type="protein sequence ID" value="ASJ08849.1"/>
    <property type="molecule type" value="Genomic_DNA"/>
</dbReference>
<protein>
    <submittedName>
        <fullName evidence="1">Uncharacterized protein</fullName>
    </submittedName>
</protein>